<evidence type="ECO:0000259" key="2">
    <source>
        <dbReference type="Pfam" id="PF07859"/>
    </source>
</evidence>
<proteinExistence type="predicted"/>
<name>A0ABR0E2G4_ZASCE</name>
<dbReference type="InterPro" id="IPR050300">
    <property type="entry name" value="GDXG_lipolytic_enzyme"/>
</dbReference>
<evidence type="ECO:0000313" key="3">
    <source>
        <dbReference type="EMBL" id="KAK4495475.1"/>
    </source>
</evidence>
<organism evidence="3 4">
    <name type="scientific">Zasmidium cellare</name>
    <name type="common">Wine cellar mold</name>
    <name type="synonym">Racodium cellare</name>
    <dbReference type="NCBI Taxonomy" id="395010"/>
    <lineage>
        <taxon>Eukaryota</taxon>
        <taxon>Fungi</taxon>
        <taxon>Dikarya</taxon>
        <taxon>Ascomycota</taxon>
        <taxon>Pezizomycotina</taxon>
        <taxon>Dothideomycetes</taxon>
        <taxon>Dothideomycetidae</taxon>
        <taxon>Mycosphaerellales</taxon>
        <taxon>Mycosphaerellaceae</taxon>
        <taxon>Zasmidium</taxon>
    </lineage>
</organism>
<dbReference type="Proteomes" id="UP001305779">
    <property type="component" value="Unassembled WGS sequence"/>
</dbReference>
<keyword evidence="4" id="KW-1185">Reference proteome</keyword>
<dbReference type="PANTHER" id="PTHR48081">
    <property type="entry name" value="AB HYDROLASE SUPERFAMILY PROTEIN C4A8.06C"/>
    <property type="match status" value="1"/>
</dbReference>
<feature type="domain" description="Alpha/beta hydrolase fold-3" evidence="2">
    <location>
        <begin position="70"/>
        <end position="265"/>
    </location>
</feature>
<comment type="caution">
    <text evidence="3">The sequence shown here is derived from an EMBL/GenBank/DDBJ whole genome shotgun (WGS) entry which is preliminary data.</text>
</comment>
<sequence>MLNIEHLRWASFRAFLNAKIYFTRSAWLSPTTQPDLIKTYPCRPNLFAARIFFPSTYTTQDQKKKLPLLIRAHGGGWIVNNPATDDPMARRLADIVSIDYSKAPQSKFPTAYEDVVEQCLAVLDDADLPIDPTKVVLCGSSAGGNLLLGAAQDPRLRGRVHGVAALSPVVDMETPAQVKIDTRPDPEVPDFIGAGFDKILELYLDGSRKDSRQDVRLSPCRFATREILPPRVLLIGAEHDMFCREAETMAEKLASMSGETKILKESGWQTPGVQWHKILGQRHAFEGFPEKDPQKESARLAAIEELHAVLSEWLVATWA</sequence>
<dbReference type="Pfam" id="PF07859">
    <property type="entry name" value="Abhydrolase_3"/>
    <property type="match status" value="1"/>
</dbReference>
<reference evidence="3 4" key="1">
    <citation type="journal article" date="2023" name="G3 (Bethesda)">
        <title>A chromosome-level genome assembly of Zasmidium syzygii isolated from banana leaves.</title>
        <authorList>
            <person name="van Westerhoven A.C."/>
            <person name="Mehrabi R."/>
            <person name="Talebi R."/>
            <person name="Steentjes M.B.F."/>
            <person name="Corcolon B."/>
            <person name="Chong P.A."/>
            <person name="Kema G.H.J."/>
            <person name="Seidl M.F."/>
        </authorList>
    </citation>
    <scope>NUCLEOTIDE SEQUENCE [LARGE SCALE GENOMIC DNA]</scope>
    <source>
        <strain evidence="3 4">P124</strain>
    </source>
</reference>
<dbReference type="Gene3D" id="3.40.50.1820">
    <property type="entry name" value="alpha/beta hydrolase"/>
    <property type="match status" value="1"/>
</dbReference>
<evidence type="ECO:0000256" key="1">
    <source>
        <dbReference type="ARBA" id="ARBA00022801"/>
    </source>
</evidence>
<gene>
    <name evidence="3" type="ORF">PRZ48_013806</name>
</gene>
<dbReference type="EMBL" id="JAXOVC010000012">
    <property type="protein sequence ID" value="KAK4495475.1"/>
    <property type="molecule type" value="Genomic_DNA"/>
</dbReference>
<dbReference type="InterPro" id="IPR013094">
    <property type="entry name" value="AB_hydrolase_3"/>
</dbReference>
<accession>A0ABR0E2G4</accession>
<dbReference type="InterPro" id="IPR029058">
    <property type="entry name" value="AB_hydrolase_fold"/>
</dbReference>
<keyword evidence="1" id="KW-0378">Hydrolase</keyword>
<evidence type="ECO:0000313" key="4">
    <source>
        <dbReference type="Proteomes" id="UP001305779"/>
    </source>
</evidence>
<dbReference type="SUPFAM" id="SSF53474">
    <property type="entry name" value="alpha/beta-Hydrolases"/>
    <property type="match status" value="1"/>
</dbReference>
<protein>
    <recommendedName>
        <fullName evidence="2">Alpha/beta hydrolase fold-3 domain-containing protein</fullName>
    </recommendedName>
</protein>